<evidence type="ECO:0000313" key="1">
    <source>
        <dbReference type="EMBL" id="CAH2229693.1"/>
    </source>
</evidence>
<dbReference type="EMBL" id="CAKXAJ010024740">
    <property type="protein sequence ID" value="CAH2229693.1"/>
    <property type="molecule type" value="Genomic_DNA"/>
</dbReference>
<evidence type="ECO:0000313" key="2">
    <source>
        <dbReference type="Proteomes" id="UP000838756"/>
    </source>
</evidence>
<accession>A0A8S4R371</accession>
<comment type="caution">
    <text evidence="1">The sequence shown here is derived from an EMBL/GenBank/DDBJ whole genome shotgun (WGS) entry which is preliminary data.</text>
</comment>
<keyword evidence="2" id="KW-1185">Reference proteome</keyword>
<sequence>MQMGKQGFFMMNSSFKKPPYRKCTWIRPNSYTRNKFNFIMSLDSLSSLQMRLTTRVSIKRYQNRRRAPCNILTLKKLNIPIERKIGSNVIARDLLDQAS</sequence>
<proteinExistence type="predicted"/>
<organism evidence="1 2">
    <name type="scientific">Pararge aegeria aegeria</name>
    <dbReference type="NCBI Taxonomy" id="348720"/>
    <lineage>
        <taxon>Eukaryota</taxon>
        <taxon>Metazoa</taxon>
        <taxon>Ecdysozoa</taxon>
        <taxon>Arthropoda</taxon>
        <taxon>Hexapoda</taxon>
        <taxon>Insecta</taxon>
        <taxon>Pterygota</taxon>
        <taxon>Neoptera</taxon>
        <taxon>Endopterygota</taxon>
        <taxon>Lepidoptera</taxon>
        <taxon>Glossata</taxon>
        <taxon>Ditrysia</taxon>
        <taxon>Papilionoidea</taxon>
        <taxon>Nymphalidae</taxon>
        <taxon>Satyrinae</taxon>
        <taxon>Satyrini</taxon>
        <taxon>Parargina</taxon>
        <taxon>Pararge</taxon>
    </lineage>
</organism>
<name>A0A8S4R371_9NEOP</name>
<dbReference type="AlphaFoldDB" id="A0A8S4R371"/>
<reference evidence="1" key="1">
    <citation type="submission" date="2022-03" db="EMBL/GenBank/DDBJ databases">
        <authorList>
            <person name="Lindestad O."/>
        </authorList>
    </citation>
    <scope>NUCLEOTIDE SEQUENCE</scope>
</reference>
<dbReference type="Proteomes" id="UP000838756">
    <property type="component" value="Unassembled WGS sequence"/>
</dbReference>
<gene>
    <name evidence="1" type="primary">jg19236</name>
    <name evidence="1" type="ORF">PAEG_LOCUS9091</name>
</gene>
<protein>
    <submittedName>
        <fullName evidence="1">Jg19236 protein</fullName>
    </submittedName>
</protein>